<accession>H6LHV1</accession>
<dbReference type="AlphaFoldDB" id="H6LHV1"/>
<evidence type="ECO:0000256" key="1">
    <source>
        <dbReference type="SAM" id="MobiDB-lite"/>
    </source>
</evidence>
<dbReference type="eggNOG" id="ENOG502ZFW0">
    <property type="taxonomic scope" value="Bacteria"/>
</dbReference>
<evidence type="ECO:0000313" key="2">
    <source>
        <dbReference type="EMBL" id="AFA48481.1"/>
    </source>
</evidence>
<dbReference type="Proteomes" id="UP000007177">
    <property type="component" value="Chromosome"/>
</dbReference>
<dbReference type="STRING" id="931626.Awo_c17010"/>
<reference evidence="3" key="1">
    <citation type="submission" date="2011-07" db="EMBL/GenBank/DDBJ databases">
        <title>Complete genome sequence of Acetobacterium woodii.</title>
        <authorList>
            <person name="Poehlein A."/>
            <person name="Schmidt S."/>
            <person name="Kaster A.-K."/>
            <person name="Goenrich M."/>
            <person name="Vollmers J."/>
            <person name="Thuermer A."/>
            <person name="Gottschalk G."/>
            <person name="Thauer R.K."/>
            <person name="Daniel R."/>
            <person name="Mueller V."/>
        </authorList>
    </citation>
    <scope>NUCLEOTIDE SEQUENCE [LARGE SCALE GENOMIC DNA]</scope>
    <source>
        <strain evidence="3">ATCC 29683 / DSM 1030 / JCM 2381 / KCTC 1655 / WB1</strain>
    </source>
</reference>
<evidence type="ECO:0008006" key="4">
    <source>
        <dbReference type="Google" id="ProtNLM"/>
    </source>
</evidence>
<dbReference type="RefSeq" id="WP_014356084.1">
    <property type="nucleotide sequence ID" value="NC_016894.1"/>
</dbReference>
<feature type="region of interest" description="Disordered" evidence="1">
    <location>
        <begin position="197"/>
        <end position="222"/>
    </location>
</feature>
<gene>
    <name evidence="2" type="ordered locus">Awo_c17010</name>
</gene>
<dbReference type="InterPro" id="IPR025449">
    <property type="entry name" value="JetB"/>
</dbReference>
<reference evidence="2 3" key="2">
    <citation type="journal article" date="2012" name="PLoS ONE">
        <title>An ancient pathway combining carbon dioxide fixation with the generation and utilization of a sodium ion gradient for ATP synthesis.</title>
        <authorList>
            <person name="Poehlein A."/>
            <person name="Schmidt S."/>
            <person name="Kaster A.K."/>
            <person name="Goenrich M."/>
            <person name="Vollmers J."/>
            <person name="Thurmer A."/>
            <person name="Bertsch J."/>
            <person name="Schuchmann K."/>
            <person name="Voigt B."/>
            <person name="Hecker M."/>
            <person name="Daniel R."/>
            <person name="Thauer R.K."/>
            <person name="Gottschalk G."/>
            <person name="Muller V."/>
        </authorList>
    </citation>
    <scope>NUCLEOTIDE SEQUENCE [LARGE SCALE GENOMIC DNA]</scope>
    <source>
        <strain evidence="3">ATCC 29683 / DSM 1030 / JCM 2381 / KCTC 1655 / WB1</strain>
    </source>
</reference>
<dbReference type="KEGG" id="awo:Awo_c17010"/>
<protein>
    <recommendedName>
        <fullName evidence="4">DUF4194 domain-containing protein</fullName>
    </recommendedName>
</protein>
<dbReference type="OrthoDB" id="2042817at2"/>
<dbReference type="Pfam" id="PF13835">
    <property type="entry name" value="DUF4194"/>
    <property type="match status" value="1"/>
</dbReference>
<evidence type="ECO:0000313" key="3">
    <source>
        <dbReference type="Proteomes" id="UP000007177"/>
    </source>
</evidence>
<organism evidence="2 3">
    <name type="scientific">Acetobacterium woodii (strain ATCC 29683 / DSM 1030 / JCM 2381 / KCTC 1655 / WB1)</name>
    <dbReference type="NCBI Taxonomy" id="931626"/>
    <lineage>
        <taxon>Bacteria</taxon>
        <taxon>Bacillati</taxon>
        <taxon>Bacillota</taxon>
        <taxon>Clostridia</taxon>
        <taxon>Eubacteriales</taxon>
        <taxon>Eubacteriaceae</taxon>
        <taxon>Acetobacterium</taxon>
    </lineage>
</organism>
<dbReference type="EMBL" id="CP002987">
    <property type="protein sequence ID" value="AFA48481.1"/>
    <property type="molecule type" value="Genomic_DNA"/>
</dbReference>
<proteinExistence type="predicted"/>
<name>H6LHV1_ACEWD</name>
<dbReference type="HOGENOM" id="CLU_1292568_0_0_9"/>
<keyword evidence="3" id="KW-1185">Reference proteome</keyword>
<sequence>MSDIKLEISIKEDNIDLFKRCVRKLLDSTFIVGEKDERLYKFIARESNRQDISDYLRMAGFDVLVDTNVKIAMLKPYEADLEVTGLKRSNVVTFTTEQYHLLLVLWSVYLENLGYNEENLVMRGDLIDKIKAYAVDIDKRKLSTALALFKKYSLINFDEKDKTEEAIITLYPSLQFGWDIVQFKEISAQYLSDVPSYEDSEGLCDDQDEYIDEEQIEDMEEE</sequence>